<dbReference type="EMBL" id="JACJIS010000001">
    <property type="protein sequence ID" value="MBA9072604.1"/>
    <property type="molecule type" value="Genomic_DNA"/>
</dbReference>
<evidence type="ECO:0008006" key="3">
    <source>
        <dbReference type="Google" id="ProtNLM"/>
    </source>
</evidence>
<name>A0ABR6DMA7_9FLAO</name>
<dbReference type="RefSeq" id="WP_182492608.1">
    <property type="nucleotide sequence ID" value="NZ_JACJIS010000001.1"/>
</dbReference>
<reference evidence="1 2" key="1">
    <citation type="submission" date="2020-08" db="EMBL/GenBank/DDBJ databases">
        <title>Genomic Encyclopedia of Type Strains, Phase IV (KMG-IV): sequencing the most valuable type-strain genomes for metagenomic binning, comparative biology and taxonomic classification.</title>
        <authorList>
            <person name="Goeker M."/>
        </authorList>
    </citation>
    <scope>NUCLEOTIDE SEQUENCE [LARGE SCALE GENOMIC DNA]</scope>
    <source>
        <strain evidence="1 2">DSM 100397</strain>
    </source>
</reference>
<gene>
    <name evidence="1" type="ORF">GGR22_000730</name>
</gene>
<comment type="caution">
    <text evidence="1">The sequence shown here is derived from an EMBL/GenBank/DDBJ whole genome shotgun (WGS) entry which is preliminary data.</text>
</comment>
<sequence>MTIIEKQAVPYIEDLFDTRTSSTLEGIKGEIQSKLYLFDRDKDRLYFLNILRKGIYEAKIKHEETCTNKTSCSYSDQRDNALFIIDQELDSLNQYFTAEIPNEDRFTPEQESEQYSKINEVLDKLEKLGYGQEVIFKEIEELKLYFNLGKKNWTHLLAGKLMDISVTTVIEKTIVEDAFNSLIKGLQDFPFLISK</sequence>
<keyword evidence="2" id="KW-1185">Reference proteome</keyword>
<evidence type="ECO:0000313" key="2">
    <source>
        <dbReference type="Proteomes" id="UP000555003"/>
    </source>
</evidence>
<proteinExistence type="predicted"/>
<accession>A0ABR6DMA7</accession>
<evidence type="ECO:0000313" key="1">
    <source>
        <dbReference type="EMBL" id="MBA9072604.1"/>
    </source>
</evidence>
<dbReference type="Proteomes" id="UP000555003">
    <property type="component" value="Unassembled WGS sequence"/>
</dbReference>
<organism evidence="1 2">
    <name type="scientific">Flavobacterium gossypii</name>
    <dbReference type="NCBI Taxonomy" id="1646119"/>
    <lineage>
        <taxon>Bacteria</taxon>
        <taxon>Pseudomonadati</taxon>
        <taxon>Bacteroidota</taxon>
        <taxon>Flavobacteriia</taxon>
        <taxon>Flavobacteriales</taxon>
        <taxon>Flavobacteriaceae</taxon>
        <taxon>Flavobacterium</taxon>
    </lineage>
</organism>
<protein>
    <recommendedName>
        <fullName evidence="3">Sigma-70 family RNA polymerase sigma factor</fullName>
    </recommendedName>
</protein>